<evidence type="ECO:0000256" key="1">
    <source>
        <dbReference type="PROSITE-ProRule" id="PRU01076"/>
    </source>
</evidence>
<accession>A0A7C3Z0F7</accession>
<dbReference type="Pfam" id="PF04014">
    <property type="entry name" value="MazE_antitoxin"/>
    <property type="match status" value="1"/>
</dbReference>
<proteinExistence type="predicted"/>
<dbReference type="InterPro" id="IPR037914">
    <property type="entry name" value="SpoVT-AbrB_sf"/>
</dbReference>
<evidence type="ECO:0000259" key="2">
    <source>
        <dbReference type="PROSITE" id="PS51740"/>
    </source>
</evidence>
<dbReference type="SMART" id="SM00966">
    <property type="entry name" value="SpoVT_AbrB"/>
    <property type="match status" value="1"/>
</dbReference>
<dbReference type="GO" id="GO:0003677">
    <property type="term" value="F:DNA binding"/>
    <property type="evidence" value="ECO:0007669"/>
    <property type="project" value="UniProtKB-UniRule"/>
</dbReference>
<gene>
    <name evidence="3" type="ORF">ENW96_04765</name>
</gene>
<evidence type="ECO:0000313" key="3">
    <source>
        <dbReference type="EMBL" id="HGF33689.1"/>
    </source>
</evidence>
<dbReference type="SUPFAM" id="SSF89447">
    <property type="entry name" value="AbrB/MazE/MraZ-like"/>
    <property type="match status" value="1"/>
</dbReference>
<dbReference type="EMBL" id="DTMF01000128">
    <property type="protein sequence ID" value="HGF33689.1"/>
    <property type="molecule type" value="Genomic_DNA"/>
</dbReference>
<dbReference type="PROSITE" id="PS51740">
    <property type="entry name" value="SPOVT_ABRB"/>
    <property type="match status" value="1"/>
</dbReference>
<dbReference type="AlphaFoldDB" id="A0A7C3Z0F7"/>
<comment type="caution">
    <text evidence="3">The sequence shown here is derived from an EMBL/GenBank/DDBJ whole genome shotgun (WGS) entry which is preliminary data.</text>
</comment>
<reference evidence="3" key="1">
    <citation type="journal article" date="2020" name="mSystems">
        <title>Genome- and Community-Level Interaction Insights into Carbon Utilization and Element Cycling Functions of Hydrothermarchaeota in Hydrothermal Sediment.</title>
        <authorList>
            <person name="Zhou Z."/>
            <person name="Liu Y."/>
            <person name="Xu W."/>
            <person name="Pan J."/>
            <person name="Luo Z.H."/>
            <person name="Li M."/>
        </authorList>
    </citation>
    <scope>NUCLEOTIDE SEQUENCE [LARGE SCALE GENOMIC DNA]</scope>
    <source>
        <strain evidence="3">SpSt-897</strain>
    </source>
</reference>
<dbReference type="Gene3D" id="2.10.260.10">
    <property type="match status" value="1"/>
</dbReference>
<protein>
    <submittedName>
        <fullName evidence="3">AbrB/MazE/SpoVT family DNA-binding domain-containing protein</fullName>
    </submittedName>
</protein>
<dbReference type="InterPro" id="IPR007159">
    <property type="entry name" value="SpoVT-AbrB_dom"/>
</dbReference>
<keyword evidence="1 3" id="KW-0238">DNA-binding</keyword>
<feature type="domain" description="SpoVT-AbrB" evidence="2">
    <location>
        <begin position="11"/>
        <end position="55"/>
    </location>
</feature>
<name>A0A7C3Z0F7_9BACT</name>
<sequence>MEQTIPWRDYRKVIKIGNSVAITLPALFVKAHGIKEGDMLKVIMGEILKIYPPPENPPQGKIP</sequence>
<organism evidence="3">
    <name type="scientific">Desulfobacca acetoxidans</name>
    <dbReference type="NCBI Taxonomy" id="60893"/>
    <lineage>
        <taxon>Bacteria</taxon>
        <taxon>Pseudomonadati</taxon>
        <taxon>Thermodesulfobacteriota</taxon>
        <taxon>Desulfobaccia</taxon>
        <taxon>Desulfobaccales</taxon>
        <taxon>Desulfobaccaceae</taxon>
        <taxon>Desulfobacca</taxon>
    </lineage>
</organism>